<dbReference type="Proteomes" id="UP000184188">
    <property type="component" value="Unassembled WGS sequence"/>
</dbReference>
<dbReference type="OrthoDB" id="3358017at2759"/>
<evidence type="ECO:0008006" key="8">
    <source>
        <dbReference type="Google" id="ProtNLM"/>
    </source>
</evidence>
<feature type="transmembrane region" description="Helical" evidence="5">
    <location>
        <begin position="45"/>
        <end position="64"/>
    </location>
</feature>
<gene>
    <name evidence="6" type="ORF">ASPZODRAFT_137259</name>
</gene>
<reference evidence="7" key="1">
    <citation type="journal article" date="2017" name="Genome Biol.">
        <title>Comparative genomics reveals high biological diversity and specific adaptations in the industrially and medically important fungal genus Aspergillus.</title>
        <authorList>
            <person name="de Vries R.P."/>
            <person name="Riley R."/>
            <person name="Wiebenga A."/>
            <person name="Aguilar-Osorio G."/>
            <person name="Amillis S."/>
            <person name="Uchima C.A."/>
            <person name="Anderluh G."/>
            <person name="Asadollahi M."/>
            <person name="Askin M."/>
            <person name="Barry K."/>
            <person name="Battaglia E."/>
            <person name="Bayram O."/>
            <person name="Benocci T."/>
            <person name="Braus-Stromeyer S.A."/>
            <person name="Caldana C."/>
            <person name="Canovas D."/>
            <person name="Cerqueira G.C."/>
            <person name="Chen F."/>
            <person name="Chen W."/>
            <person name="Choi C."/>
            <person name="Clum A."/>
            <person name="Dos Santos R.A."/>
            <person name="Damasio A.R."/>
            <person name="Diallinas G."/>
            <person name="Emri T."/>
            <person name="Fekete E."/>
            <person name="Flipphi M."/>
            <person name="Freyberg S."/>
            <person name="Gallo A."/>
            <person name="Gournas C."/>
            <person name="Habgood R."/>
            <person name="Hainaut M."/>
            <person name="Harispe M.L."/>
            <person name="Henrissat B."/>
            <person name="Hilden K.S."/>
            <person name="Hope R."/>
            <person name="Hossain A."/>
            <person name="Karabika E."/>
            <person name="Karaffa L."/>
            <person name="Karanyi Z."/>
            <person name="Krasevec N."/>
            <person name="Kuo A."/>
            <person name="Kusch H."/>
            <person name="LaButti K."/>
            <person name="Lagendijk E.L."/>
            <person name="Lapidus A."/>
            <person name="Levasseur A."/>
            <person name="Lindquist E."/>
            <person name="Lipzen A."/>
            <person name="Logrieco A.F."/>
            <person name="MacCabe A."/>
            <person name="Maekelae M.R."/>
            <person name="Malavazi I."/>
            <person name="Melin P."/>
            <person name="Meyer V."/>
            <person name="Mielnichuk N."/>
            <person name="Miskei M."/>
            <person name="Molnar A.P."/>
            <person name="Mule G."/>
            <person name="Ngan C.Y."/>
            <person name="Orejas M."/>
            <person name="Orosz E."/>
            <person name="Ouedraogo J.P."/>
            <person name="Overkamp K.M."/>
            <person name="Park H.-S."/>
            <person name="Perrone G."/>
            <person name="Piumi F."/>
            <person name="Punt P.J."/>
            <person name="Ram A.F."/>
            <person name="Ramon A."/>
            <person name="Rauscher S."/>
            <person name="Record E."/>
            <person name="Riano-Pachon D.M."/>
            <person name="Robert V."/>
            <person name="Roehrig J."/>
            <person name="Ruller R."/>
            <person name="Salamov A."/>
            <person name="Salih N.S."/>
            <person name="Samson R.A."/>
            <person name="Sandor E."/>
            <person name="Sanguinetti M."/>
            <person name="Schuetze T."/>
            <person name="Sepcic K."/>
            <person name="Shelest E."/>
            <person name="Sherlock G."/>
            <person name="Sophianopoulou V."/>
            <person name="Squina F.M."/>
            <person name="Sun H."/>
            <person name="Susca A."/>
            <person name="Todd R.B."/>
            <person name="Tsang A."/>
            <person name="Unkles S.E."/>
            <person name="van de Wiele N."/>
            <person name="van Rossen-Uffink D."/>
            <person name="Oliveira J.V."/>
            <person name="Vesth T.C."/>
            <person name="Visser J."/>
            <person name="Yu J.-H."/>
            <person name="Zhou M."/>
            <person name="Andersen M.R."/>
            <person name="Archer D.B."/>
            <person name="Baker S.E."/>
            <person name="Benoit I."/>
            <person name="Brakhage A.A."/>
            <person name="Braus G.H."/>
            <person name="Fischer R."/>
            <person name="Frisvad J.C."/>
            <person name="Goldman G.H."/>
            <person name="Houbraken J."/>
            <person name="Oakley B."/>
            <person name="Pocsi I."/>
            <person name="Scazzocchio C."/>
            <person name="Seiboth B."/>
            <person name="vanKuyk P.A."/>
            <person name="Wortman J."/>
            <person name="Dyer P.S."/>
            <person name="Grigoriev I.V."/>
        </authorList>
    </citation>
    <scope>NUCLEOTIDE SEQUENCE [LARGE SCALE GENOMIC DNA]</scope>
    <source>
        <strain evidence="7">CBS 506.65</strain>
    </source>
</reference>
<dbReference type="InterPro" id="IPR007568">
    <property type="entry name" value="RTA1"/>
</dbReference>
<feature type="transmembrane region" description="Helical" evidence="5">
    <location>
        <begin position="181"/>
        <end position="199"/>
    </location>
</feature>
<dbReference type="GO" id="GO:0016020">
    <property type="term" value="C:membrane"/>
    <property type="evidence" value="ECO:0007669"/>
    <property type="project" value="UniProtKB-SubCell"/>
</dbReference>
<keyword evidence="3 5" id="KW-1133">Transmembrane helix</keyword>
<feature type="transmembrane region" description="Helical" evidence="5">
    <location>
        <begin position="143"/>
        <end position="161"/>
    </location>
</feature>
<name>A0A1L9S5K8_9EURO</name>
<comment type="subcellular location">
    <subcellularLocation>
        <location evidence="1">Membrane</location>
        <topology evidence="1">Multi-pass membrane protein</topology>
    </subcellularLocation>
</comment>
<evidence type="ECO:0000256" key="4">
    <source>
        <dbReference type="ARBA" id="ARBA00023136"/>
    </source>
</evidence>
<sequence>MIVLPPVLIAAGCYIVFGRILFLVVPREERTLRLCWVPPRFVTPIFVAFDIVALLLQLAGAVMIASTVPGEKDAASKLEHGKHIAQAGVVIQLLAFGLFAVAAIRFNFTSRPYAQTLLERYAADADEKTILIDGKRRRKHWQALLRVVNVTSVLILVRTVYRLVQFSEGKTGYINLHEWTMYVFDAAVVYPCVILFIWWHPAYYLPHLGFSLKD</sequence>
<dbReference type="GeneID" id="34610727"/>
<keyword evidence="4 5" id="KW-0472">Membrane</keyword>
<feature type="transmembrane region" description="Helical" evidence="5">
    <location>
        <begin position="6"/>
        <end position="25"/>
    </location>
</feature>
<proteinExistence type="predicted"/>
<protein>
    <recommendedName>
        <fullName evidence="8">RTA1 domain protein</fullName>
    </recommendedName>
</protein>
<accession>A0A1L9S5K8</accession>
<dbReference type="PANTHER" id="PTHR31465:SF28">
    <property type="entry name" value="DOMAIN PROTEIN, PUTATIVE-RELATED"/>
    <property type="match status" value="1"/>
</dbReference>
<evidence type="ECO:0000256" key="2">
    <source>
        <dbReference type="ARBA" id="ARBA00022692"/>
    </source>
</evidence>
<dbReference type="STRING" id="1073090.A0A1L9S5K8"/>
<evidence type="ECO:0000313" key="6">
    <source>
        <dbReference type="EMBL" id="OJJ42448.1"/>
    </source>
</evidence>
<dbReference type="PANTHER" id="PTHR31465">
    <property type="entry name" value="PROTEIN RTA1-RELATED"/>
    <property type="match status" value="1"/>
</dbReference>
<evidence type="ECO:0000313" key="7">
    <source>
        <dbReference type="Proteomes" id="UP000184188"/>
    </source>
</evidence>
<dbReference type="RefSeq" id="XP_022576958.1">
    <property type="nucleotide sequence ID" value="XM_022724262.1"/>
</dbReference>
<evidence type="ECO:0000256" key="3">
    <source>
        <dbReference type="ARBA" id="ARBA00022989"/>
    </source>
</evidence>
<dbReference type="VEuPathDB" id="FungiDB:ASPZODRAFT_137259"/>
<dbReference type="AlphaFoldDB" id="A0A1L9S5K8"/>
<dbReference type="EMBL" id="KV878359">
    <property type="protein sequence ID" value="OJJ42448.1"/>
    <property type="molecule type" value="Genomic_DNA"/>
</dbReference>
<keyword evidence="2 5" id="KW-0812">Transmembrane</keyword>
<dbReference type="Pfam" id="PF04479">
    <property type="entry name" value="RTA1"/>
    <property type="match status" value="1"/>
</dbReference>
<feature type="transmembrane region" description="Helical" evidence="5">
    <location>
        <begin position="84"/>
        <end position="104"/>
    </location>
</feature>
<organism evidence="6 7">
    <name type="scientific">Penicilliopsis zonata CBS 506.65</name>
    <dbReference type="NCBI Taxonomy" id="1073090"/>
    <lineage>
        <taxon>Eukaryota</taxon>
        <taxon>Fungi</taxon>
        <taxon>Dikarya</taxon>
        <taxon>Ascomycota</taxon>
        <taxon>Pezizomycotina</taxon>
        <taxon>Eurotiomycetes</taxon>
        <taxon>Eurotiomycetidae</taxon>
        <taxon>Eurotiales</taxon>
        <taxon>Aspergillaceae</taxon>
        <taxon>Penicilliopsis</taxon>
    </lineage>
</organism>
<evidence type="ECO:0000256" key="5">
    <source>
        <dbReference type="SAM" id="Phobius"/>
    </source>
</evidence>
<evidence type="ECO:0000256" key="1">
    <source>
        <dbReference type="ARBA" id="ARBA00004141"/>
    </source>
</evidence>
<keyword evidence="7" id="KW-1185">Reference proteome</keyword>